<evidence type="ECO:0000256" key="1">
    <source>
        <dbReference type="SAM" id="MobiDB-lite"/>
    </source>
</evidence>
<dbReference type="Gene3D" id="2.30.30.380">
    <property type="entry name" value="Zn-finger domain of Sec23/24"/>
    <property type="match status" value="1"/>
</dbReference>
<proteinExistence type="predicted"/>
<gene>
    <name evidence="2" type="ORF">N2J37_21400</name>
</gene>
<dbReference type="EMBL" id="CP104450">
    <property type="protein sequence ID" value="UXE37060.1"/>
    <property type="molecule type" value="Genomic_DNA"/>
</dbReference>
<protein>
    <submittedName>
        <fullName evidence="2">YnfU family zinc-binding protein</fullName>
    </submittedName>
</protein>
<feature type="compositionally biased region" description="Polar residues" evidence="1">
    <location>
        <begin position="11"/>
        <end position="21"/>
    </location>
</feature>
<evidence type="ECO:0000313" key="2">
    <source>
        <dbReference type="EMBL" id="UXE37060.1"/>
    </source>
</evidence>
<dbReference type="InterPro" id="IPR057793">
    <property type="entry name" value="YnfU-like"/>
</dbReference>
<name>A0A9Q9MX33_RAOOR</name>
<evidence type="ECO:0000313" key="3">
    <source>
        <dbReference type="Proteomes" id="UP001064206"/>
    </source>
</evidence>
<reference evidence="2" key="1">
    <citation type="submission" date="2022-09" db="EMBL/GenBank/DDBJ databases">
        <title>Multidrug resistance Raoultella ornithinolytica Strain MQB_Silv_108.</title>
        <authorList>
            <person name="Quintela-Baluja M."/>
        </authorList>
    </citation>
    <scope>NUCLEOTIDE SEQUENCE</scope>
    <source>
        <strain evidence="2">MQB_Silv_108</strain>
    </source>
</reference>
<dbReference type="AlphaFoldDB" id="A0A9Q9MX33"/>
<organism evidence="2 3">
    <name type="scientific">Raoultella ornithinolytica</name>
    <name type="common">Klebsiella ornithinolytica</name>
    <dbReference type="NCBI Taxonomy" id="54291"/>
    <lineage>
        <taxon>Bacteria</taxon>
        <taxon>Pseudomonadati</taxon>
        <taxon>Pseudomonadota</taxon>
        <taxon>Gammaproteobacteria</taxon>
        <taxon>Enterobacterales</taxon>
        <taxon>Enterobacteriaceae</taxon>
        <taxon>Klebsiella/Raoultella group</taxon>
        <taxon>Raoultella</taxon>
    </lineage>
</organism>
<dbReference type="NCBIfam" id="NF038384">
    <property type="entry name" value="zinc_YnfU_fam"/>
    <property type="match status" value="1"/>
</dbReference>
<accession>A0A9Q9MX33</accession>
<dbReference type="Proteomes" id="UP001064206">
    <property type="component" value="Chromosome"/>
</dbReference>
<dbReference type="GeneID" id="93755516"/>
<sequence>MSFFDNAVKRLSSTSDTTVTCPQCGHKSRQPVNKIKKGATLMCPRCKSLFIATK</sequence>
<feature type="region of interest" description="Disordered" evidence="1">
    <location>
        <begin position="1"/>
        <end position="23"/>
    </location>
</feature>
<dbReference type="Pfam" id="PF23499">
    <property type="entry name" value="YnfU"/>
    <property type="match status" value="1"/>
</dbReference>
<dbReference type="RefSeq" id="WP_213672526.1">
    <property type="nucleotide sequence ID" value="NZ_ABDFAB020000003.1"/>
</dbReference>